<dbReference type="EMBL" id="JAZGUE010000006">
    <property type="protein sequence ID" value="KAL2265859.1"/>
    <property type="molecule type" value="Genomic_DNA"/>
</dbReference>
<dbReference type="PANTHER" id="PTHR12265">
    <property type="entry name" value="TRANSMEMBRANE PROTEIN 53"/>
    <property type="match status" value="1"/>
</dbReference>
<dbReference type="InterPro" id="IPR008547">
    <property type="entry name" value="DUF829_TMEM53"/>
</dbReference>
<dbReference type="Pfam" id="PF05705">
    <property type="entry name" value="DUF829"/>
    <property type="match status" value="1"/>
</dbReference>
<comment type="caution">
    <text evidence="1">The sequence shown here is derived from an EMBL/GenBank/DDBJ whole genome shotgun (WGS) entry which is preliminary data.</text>
</comment>
<accession>A0ABR4D8D6</accession>
<sequence>MASNPAATTLDASPLGFMTKLSPAVYVFRPEPAPRQQNPAAPKLILVASWMGARDAHVAKYLAQHRALFPWSPILLVRSEQRHWFRQQTRMAELAPAADAFRSFFPDATVGAGGPREPELLIHVFSNGGATSLIALRRLLAGDDSSSSSSSSSSRRAPYQLPPYALVLDSAPGTFRYWPSYRAFTVGVARGPLWRWLLVAPFVHMLCAWYWVRFVGPVRFMLALRHLLPGARGDKAQAYQPGQEQGGPVMAMREGLNDAAMRAAEVRRTYLYGVDDALVDWRDVDAHAEAAERAGFVRVRKEKVVGGEHVALVRADAERYWRVVRETWEGEGGSV</sequence>
<keyword evidence="2" id="KW-1185">Reference proteome</keyword>
<dbReference type="RefSeq" id="XP_070864586.1">
    <property type="nucleotide sequence ID" value="XM_071013727.1"/>
</dbReference>
<evidence type="ECO:0008006" key="3">
    <source>
        <dbReference type="Google" id="ProtNLM"/>
    </source>
</evidence>
<proteinExistence type="predicted"/>
<evidence type="ECO:0000313" key="2">
    <source>
        <dbReference type="Proteomes" id="UP001600064"/>
    </source>
</evidence>
<gene>
    <name evidence="1" type="ORF">VTJ83DRAFT_6959</name>
</gene>
<evidence type="ECO:0000313" key="1">
    <source>
        <dbReference type="EMBL" id="KAL2265859.1"/>
    </source>
</evidence>
<dbReference type="GeneID" id="98128371"/>
<protein>
    <recommendedName>
        <fullName evidence="3">Indole-diterpene biosynthesis protein PaxU</fullName>
    </recommendedName>
</protein>
<dbReference type="PANTHER" id="PTHR12265:SF40">
    <property type="entry name" value="DUF829-DOMAIN-CONTAINING PROTEIN"/>
    <property type="match status" value="1"/>
</dbReference>
<dbReference type="Proteomes" id="UP001600064">
    <property type="component" value="Unassembled WGS sequence"/>
</dbReference>
<organism evidence="1 2">
    <name type="scientific">Remersonia thermophila</name>
    <dbReference type="NCBI Taxonomy" id="72144"/>
    <lineage>
        <taxon>Eukaryota</taxon>
        <taxon>Fungi</taxon>
        <taxon>Dikarya</taxon>
        <taxon>Ascomycota</taxon>
        <taxon>Pezizomycotina</taxon>
        <taxon>Sordariomycetes</taxon>
        <taxon>Sordariomycetidae</taxon>
        <taxon>Sordariales</taxon>
        <taxon>Sordariales incertae sedis</taxon>
        <taxon>Remersonia</taxon>
    </lineage>
</organism>
<name>A0ABR4D8D6_9PEZI</name>
<reference evidence="1 2" key="1">
    <citation type="journal article" date="2024" name="Commun. Biol.">
        <title>Comparative genomic analysis of thermophilic fungi reveals convergent evolutionary adaptations and gene losses.</title>
        <authorList>
            <person name="Steindorff A.S."/>
            <person name="Aguilar-Pontes M.V."/>
            <person name="Robinson A.J."/>
            <person name="Andreopoulos B."/>
            <person name="LaButti K."/>
            <person name="Kuo A."/>
            <person name="Mondo S."/>
            <person name="Riley R."/>
            <person name="Otillar R."/>
            <person name="Haridas S."/>
            <person name="Lipzen A."/>
            <person name="Grimwood J."/>
            <person name="Schmutz J."/>
            <person name="Clum A."/>
            <person name="Reid I.D."/>
            <person name="Moisan M.C."/>
            <person name="Butler G."/>
            <person name="Nguyen T.T.M."/>
            <person name="Dewar K."/>
            <person name="Conant G."/>
            <person name="Drula E."/>
            <person name="Henrissat B."/>
            <person name="Hansel C."/>
            <person name="Singer S."/>
            <person name="Hutchinson M.I."/>
            <person name="de Vries R.P."/>
            <person name="Natvig D.O."/>
            <person name="Powell A.J."/>
            <person name="Tsang A."/>
            <person name="Grigoriev I.V."/>
        </authorList>
    </citation>
    <scope>NUCLEOTIDE SEQUENCE [LARGE SCALE GENOMIC DNA]</scope>
    <source>
        <strain evidence="1 2">ATCC 22073</strain>
    </source>
</reference>